<feature type="domain" description="BBS7 GAE" evidence="3">
    <location>
        <begin position="379"/>
        <end position="485"/>
    </location>
</feature>
<dbReference type="Proteomes" id="UP000444721">
    <property type="component" value="Unassembled WGS sequence"/>
</dbReference>
<keyword evidence="1" id="KW-0175">Coiled coil</keyword>
<dbReference type="GO" id="GO:0008104">
    <property type="term" value="P:intracellular protein localization"/>
    <property type="evidence" value="ECO:0007669"/>
    <property type="project" value="TreeGrafter"/>
</dbReference>
<dbReference type="VEuPathDB" id="AmoebaDB:NF0028240"/>
<dbReference type="GO" id="GO:0016020">
    <property type="term" value="C:membrane"/>
    <property type="evidence" value="ECO:0007669"/>
    <property type="project" value="TreeGrafter"/>
</dbReference>
<dbReference type="AlphaFoldDB" id="A0A6A5C4G1"/>
<dbReference type="Pfam" id="PF23743">
    <property type="entry name" value="Beta-prop_BBS7"/>
    <property type="match status" value="1"/>
</dbReference>
<dbReference type="EMBL" id="VFQX01000017">
    <property type="protein sequence ID" value="KAF0980758.1"/>
    <property type="molecule type" value="Genomic_DNA"/>
</dbReference>
<evidence type="ECO:0000259" key="2">
    <source>
        <dbReference type="Pfam" id="PF23349"/>
    </source>
</evidence>
<feature type="coiled-coil region" evidence="1">
    <location>
        <begin position="341"/>
        <end position="368"/>
    </location>
</feature>
<evidence type="ECO:0000259" key="3">
    <source>
        <dbReference type="Pfam" id="PF23360"/>
    </source>
</evidence>
<dbReference type="GO" id="GO:0060271">
    <property type="term" value="P:cilium assembly"/>
    <property type="evidence" value="ECO:0007669"/>
    <property type="project" value="TreeGrafter"/>
</dbReference>
<feature type="domain" description="BBS7 helical hairpin" evidence="2">
    <location>
        <begin position="603"/>
        <end position="718"/>
    </location>
</feature>
<dbReference type="GeneID" id="68120456"/>
<dbReference type="OMA" id="KGEGCFK"/>
<dbReference type="Gene3D" id="2.130.10.10">
    <property type="entry name" value="YVTN repeat-like/Quinoprotein amine dehydrogenase"/>
    <property type="match status" value="1"/>
</dbReference>
<accession>A0A6A5C4G1</accession>
<dbReference type="GO" id="GO:0005930">
    <property type="term" value="C:axoneme"/>
    <property type="evidence" value="ECO:0007669"/>
    <property type="project" value="TreeGrafter"/>
</dbReference>
<proteinExistence type="predicted"/>
<evidence type="ECO:0000313" key="7">
    <source>
        <dbReference type="Proteomes" id="UP000444721"/>
    </source>
</evidence>
<dbReference type="VEuPathDB" id="AmoebaDB:FDP41_013241"/>
<dbReference type="GO" id="GO:0036064">
    <property type="term" value="C:ciliary basal body"/>
    <property type="evidence" value="ECO:0007669"/>
    <property type="project" value="TreeGrafter"/>
</dbReference>
<evidence type="ECO:0000259" key="4">
    <source>
        <dbReference type="Pfam" id="PF23361"/>
    </source>
</evidence>
<dbReference type="Pfam" id="PF23349">
    <property type="entry name" value="BBS7_hp"/>
    <property type="match status" value="1"/>
</dbReference>
<dbReference type="OrthoDB" id="414590at2759"/>
<sequence>MSELQTRLDLLKTSSVSSDCLKLFPVGKKKTQRVVVGDNDGSLQAFSIKKGAVNTTFKTISQNKPVKGVQIHKNRVFYSYGQVVKGVTKKGKEFYRLDSNISEDATRMVIRVPGLWIGGNYILYHYVDSVEKGFYMSPDRINTVIPYFDCGDSVNDKAILGCQDRKLRVVCNTDCVAQYATEGAVTSLLLNEESNSLIYGTETGQVIELDFKASSNPTIAWKIEGEKGSVNEMCKYDINGDGNEELIVARNDGTLEVYSFIDPSQPTRLLKKTIDESITCVTAGKIISPEDEDILVSTFSGRVLAFTSHQYSATESSNLNLPFNIMDDKKKIVGITKSQRIINLQKELESLDEKLSKVKQNYSKMSSEIVAVHCEYETKASFILDAKEAYYRLHVESDVHMDMIIIRSEIALDLLDSSGDNNVVVSNITPDEKKDSSTKFSATFRFTDNCKRIEVLFRTYEGKYGPIEVYIIPKLHPKISKFHMFNVKPLSLHERLVDEQRAKPVVGNRPLNKLIVSGSFSLSEVHSWIGLCVEGIPDKITEDEMTYYFHSTFQNTCLIIKLKRGEAVIETDNITAISVIEEVITKAATERKTKVNISFEINDHTFGHSISLLYPKLEYQLNLSEKIKLIDALKEIQVQEEDLSFLSPEYKSILDESDQLLEDSKYQTKRLDFLNEILIRMFMDCLKFKRKNAQQYLPPFKQLLESRKYQLDTLISSFKF</sequence>
<organism evidence="6 7">
    <name type="scientific">Naegleria fowleri</name>
    <name type="common">Brain eating amoeba</name>
    <dbReference type="NCBI Taxonomy" id="5763"/>
    <lineage>
        <taxon>Eukaryota</taxon>
        <taxon>Discoba</taxon>
        <taxon>Heterolobosea</taxon>
        <taxon>Tetramitia</taxon>
        <taxon>Eutetramitia</taxon>
        <taxon>Vahlkampfiidae</taxon>
        <taxon>Naegleria</taxon>
    </lineage>
</organism>
<dbReference type="InterPro" id="IPR056334">
    <property type="entry name" value="BBS7_GAE_dom"/>
</dbReference>
<dbReference type="Pfam" id="PF23361">
    <property type="entry name" value="BBS7_pf"/>
    <property type="match status" value="1"/>
</dbReference>
<reference evidence="6 7" key="1">
    <citation type="journal article" date="2019" name="Sci. Rep.">
        <title>Nanopore sequencing improves the draft genome of the human pathogenic amoeba Naegleria fowleri.</title>
        <authorList>
            <person name="Liechti N."/>
            <person name="Schurch N."/>
            <person name="Bruggmann R."/>
            <person name="Wittwer M."/>
        </authorList>
    </citation>
    <scope>NUCLEOTIDE SEQUENCE [LARGE SCALE GENOMIC DNA]</scope>
    <source>
        <strain evidence="6 7">ATCC 30894</strain>
    </source>
</reference>
<dbReference type="InterPro" id="IPR036322">
    <property type="entry name" value="WD40_repeat_dom_sf"/>
</dbReference>
<evidence type="ECO:0000313" key="6">
    <source>
        <dbReference type="EMBL" id="KAF0980758.1"/>
    </source>
</evidence>
<feature type="domain" description="BBS7 beta-propeller" evidence="5">
    <location>
        <begin position="21"/>
        <end position="308"/>
    </location>
</feature>
<dbReference type="InterPro" id="IPR056333">
    <property type="entry name" value="BBS7_pf_dom"/>
</dbReference>
<dbReference type="PANTHER" id="PTHR16074:SF4">
    <property type="entry name" value="BARDET-BIEDL SYNDROME 7 PROTEIN"/>
    <property type="match status" value="1"/>
</dbReference>
<dbReference type="SUPFAM" id="SSF50978">
    <property type="entry name" value="WD40 repeat-like"/>
    <property type="match status" value="1"/>
</dbReference>
<dbReference type="InterPro" id="IPR015943">
    <property type="entry name" value="WD40/YVTN_repeat-like_dom_sf"/>
</dbReference>
<name>A0A6A5C4G1_NAEFO</name>
<dbReference type="RefSeq" id="XP_044565471.1">
    <property type="nucleotide sequence ID" value="XM_044703850.1"/>
</dbReference>
<evidence type="ECO:0000256" key="1">
    <source>
        <dbReference type="SAM" id="Coils"/>
    </source>
</evidence>
<keyword evidence="7" id="KW-1185">Reference proteome</keyword>
<dbReference type="GO" id="GO:0034464">
    <property type="term" value="C:BBSome"/>
    <property type="evidence" value="ECO:0007669"/>
    <property type="project" value="TreeGrafter"/>
</dbReference>
<dbReference type="InterPro" id="IPR056335">
    <property type="entry name" value="BBS7_hairpin"/>
</dbReference>
<dbReference type="VEuPathDB" id="AmoebaDB:NfTy_036390"/>
<protein>
    <submittedName>
        <fullName evidence="6">Uncharacterized protein</fullName>
    </submittedName>
</protein>
<feature type="domain" description="BBS7 platform" evidence="4">
    <location>
        <begin position="501"/>
        <end position="600"/>
    </location>
</feature>
<dbReference type="Pfam" id="PF23360">
    <property type="entry name" value="BBS7_GAE"/>
    <property type="match status" value="1"/>
</dbReference>
<gene>
    <name evidence="6" type="ORF">FDP41_013241</name>
</gene>
<dbReference type="PANTHER" id="PTHR16074">
    <property type="entry name" value="BARDET-BIEDL SYNDROME 7 PROTEIN"/>
    <property type="match status" value="1"/>
</dbReference>
<dbReference type="VEuPathDB" id="AmoebaDB:NF0028250"/>
<dbReference type="InterPro" id="IPR056332">
    <property type="entry name" value="Beta-prop_BBS7"/>
</dbReference>
<comment type="caution">
    <text evidence="6">The sequence shown here is derived from an EMBL/GenBank/DDBJ whole genome shotgun (WGS) entry which is preliminary data.</text>
</comment>
<evidence type="ECO:0000259" key="5">
    <source>
        <dbReference type="Pfam" id="PF23743"/>
    </source>
</evidence>